<evidence type="ECO:0000256" key="7">
    <source>
        <dbReference type="ARBA" id="ARBA00023136"/>
    </source>
</evidence>
<sequence length="218" mass="24611">MQNFIQAYSWINLRFLLEGLWVTIYVSAISVVLSFIIGSVLGIIRYMKIKYVSMIVGFIIDIIRNLPLLLIIFFMYFGLPSTFGIRLNTVGAAIVALTIFESAMLAEIIRSGIQSIDVGQMEAARSNGLTYLQALWHVILPQAFRNMVPPIVSQFVSLVKDSSLATIILLPELMYHSQIIYGQNTNYMIPMFIAMAALYFIICFLLSQLSKHLAKQLN</sequence>
<proteinExistence type="inferred from homology"/>
<comment type="similarity">
    <text evidence="8">Belongs to the binding-protein-dependent transport system permease family.</text>
</comment>
<keyword evidence="2 8" id="KW-0813">Transport</keyword>
<dbReference type="Gene3D" id="1.10.3720.10">
    <property type="entry name" value="MetI-like"/>
    <property type="match status" value="1"/>
</dbReference>
<feature type="domain" description="ABC transmembrane type-1" evidence="9">
    <location>
        <begin position="20"/>
        <end position="210"/>
    </location>
</feature>
<dbReference type="RefSeq" id="WP_057753898.1">
    <property type="nucleotide sequence ID" value="NZ_CP044499.1"/>
</dbReference>
<evidence type="ECO:0000256" key="5">
    <source>
        <dbReference type="ARBA" id="ARBA00022970"/>
    </source>
</evidence>
<reference evidence="10" key="2">
    <citation type="submission" date="2021-09" db="EMBL/GenBank/DDBJ databases">
        <authorList>
            <person name="Gilroy R."/>
        </authorList>
    </citation>
    <scope>NUCLEOTIDE SEQUENCE</scope>
    <source>
        <strain evidence="10">CHK173-2119</strain>
    </source>
</reference>
<evidence type="ECO:0000256" key="8">
    <source>
        <dbReference type="RuleBase" id="RU363032"/>
    </source>
</evidence>
<dbReference type="GO" id="GO:0006865">
    <property type="term" value="P:amino acid transport"/>
    <property type="evidence" value="ECO:0007669"/>
    <property type="project" value="UniProtKB-KW"/>
</dbReference>
<dbReference type="PROSITE" id="PS50928">
    <property type="entry name" value="ABC_TM1"/>
    <property type="match status" value="1"/>
</dbReference>
<dbReference type="SUPFAM" id="SSF161098">
    <property type="entry name" value="MetI-like"/>
    <property type="match status" value="1"/>
</dbReference>
<dbReference type="Proteomes" id="UP000774947">
    <property type="component" value="Unassembled WGS sequence"/>
</dbReference>
<evidence type="ECO:0000256" key="4">
    <source>
        <dbReference type="ARBA" id="ARBA00022692"/>
    </source>
</evidence>
<dbReference type="Pfam" id="PF00528">
    <property type="entry name" value="BPD_transp_1"/>
    <property type="match status" value="1"/>
</dbReference>
<accession>A0A921B1X8</accession>
<dbReference type="InterPro" id="IPR000515">
    <property type="entry name" value="MetI-like"/>
</dbReference>
<reference evidence="10" key="1">
    <citation type="journal article" date="2021" name="PeerJ">
        <title>Extensive microbial diversity within the chicken gut microbiome revealed by metagenomics and culture.</title>
        <authorList>
            <person name="Gilroy R."/>
            <person name="Ravi A."/>
            <person name="Getino M."/>
            <person name="Pursley I."/>
            <person name="Horton D.L."/>
            <person name="Alikhan N.F."/>
            <person name="Baker D."/>
            <person name="Gharbi K."/>
            <person name="Hall N."/>
            <person name="Watson M."/>
            <person name="Adriaenssens E.M."/>
            <person name="Foster-Nyarko E."/>
            <person name="Jarju S."/>
            <person name="Secka A."/>
            <person name="Antonio M."/>
            <person name="Oren A."/>
            <person name="Chaudhuri R.R."/>
            <person name="La Ragione R."/>
            <person name="Hildebrand F."/>
            <person name="Pallen M.J."/>
        </authorList>
    </citation>
    <scope>NUCLEOTIDE SEQUENCE</scope>
    <source>
        <strain evidence="10">CHK173-2119</strain>
    </source>
</reference>
<protein>
    <submittedName>
        <fullName evidence="10">Amino acid ABC transporter permease</fullName>
    </submittedName>
</protein>
<keyword evidence="4 8" id="KW-0812">Transmembrane</keyword>
<feature type="transmembrane region" description="Helical" evidence="8">
    <location>
        <begin position="83"/>
        <end position="106"/>
    </location>
</feature>
<dbReference type="InterPro" id="IPR010065">
    <property type="entry name" value="AA_ABC_transptr_permease_3TM"/>
</dbReference>
<dbReference type="CDD" id="cd06261">
    <property type="entry name" value="TM_PBP2"/>
    <property type="match status" value="1"/>
</dbReference>
<dbReference type="GO" id="GO:0043190">
    <property type="term" value="C:ATP-binding cassette (ABC) transporter complex"/>
    <property type="evidence" value="ECO:0007669"/>
    <property type="project" value="InterPro"/>
</dbReference>
<evidence type="ECO:0000256" key="3">
    <source>
        <dbReference type="ARBA" id="ARBA00022475"/>
    </source>
</evidence>
<feature type="transmembrane region" description="Helical" evidence="8">
    <location>
        <begin position="187"/>
        <end position="206"/>
    </location>
</feature>
<feature type="transmembrane region" description="Helical" evidence="8">
    <location>
        <begin position="20"/>
        <end position="44"/>
    </location>
</feature>
<dbReference type="PANTHER" id="PTHR30614:SF41">
    <property type="entry name" value="INNER MEMBRANE AMINO-ACID ABC TRANSPORTER PERMEASE PROTEIN YHDY"/>
    <property type="match status" value="1"/>
</dbReference>
<dbReference type="NCBIfam" id="TIGR01726">
    <property type="entry name" value="HEQRo_perm_3TM"/>
    <property type="match status" value="1"/>
</dbReference>
<name>A0A921B1X8_9LACO</name>
<organism evidence="10 11">
    <name type="scientific">Lapidilactobacillus dextrinicus</name>
    <dbReference type="NCBI Taxonomy" id="51664"/>
    <lineage>
        <taxon>Bacteria</taxon>
        <taxon>Bacillati</taxon>
        <taxon>Bacillota</taxon>
        <taxon>Bacilli</taxon>
        <taxon>Lactobacillales</taxon>
        <taxon>Lactobacillaceae</taxon>
        <taxon>Lapidilactobacillus</taxon>
    </lineage>
</organism>
<dbReference type="InterPro" id="IPR043429">
    <property type="entry name" value="ArtM/GltK/GlnP/TcyL/YhdX-like"/>
</dbReference>
<dbReference type="FunFam" id="1.10.3720.10:FF:000033">
    <property type="entry name" value="Polar amino acid ABC transporter permease"/>
    <property type="match status" value="1"/>
</dbReference>
<keyword evidence="5" id="KW-0029">Amino-acid transport</keyword>
<evidence type="ECO:0000256" key="2">
    <source>
        <dbReference type="ARBA" id="ARBA00022448"/>
    </source>
</evidence>
<feature type="transmembrane region" description="Helical" evidence="8">
    <location>
        <begin position="51"/>
        <end position="77"/>
    </location>
</feature>
<comment type="caution">
    <text evidence="10">The sequence shown here is derived from an EMBL/GenBank/DDBJ whole genome shotgun (WGS) entry which is preliminary data.</text>
</comment>
<evidence type="ECO:0000259" key="9">
    <source>
        <dbReference type="PROSITE" id="PS50928"/>
    </source>
</evidence>
<dbReference type="InterPro" id="IPR035906">
    <property type="entry name" value="MetI-like_sf"/>
</dbReference>
<keyword evidence="6 8" id="KW-1133">Transmembrane helix</keyword>
<dbReference type="GO" id="GO:0022857">
    <property type="term" value="F:transmembrane transporter activity"/>
    <property type="evidence" value="ECO:0007669"/>
    <property type="project" value="InterPro"/>
</dbReference>
<comment type="subcellular location">
    <subcellularLocation>
        <location evidence="1 8">Cell membrane</location>
        <topology evidence="1 8">Multi-pass membrane protein</topology>
    </subcellularLocation>
</comment>
<evidence type="ECO:0000313" key="10">
    <source>
        <dbReference type="EMBL" id="HJE14602.1"/>
    </source>
</evidence>
<evidence type="ECO:0000256" key="1">
    <source>
        <dbReference type="ARBA" id="ARBA00004651"/>
    </source>
</evidence>
<gene>
    <name evidence="10" type="ORF">K8W17_00790</name>
</gene>
<dbReference type="EMBL" id="DYXY01000014">
    <property type="protein sequence ID" value="HJE14602.1"/>
    <property type="molecule type" value="Genomic_DNA"/>
</dbReference>
<keyword evidence="3" id="KW-1003">Cell membrane</keyword>
<dbReference type="PANTHER" id="PTHR30614">
    <property type="entry name" value="MEMBRANE COMPONENT OF AMINO ACID ABC TRANSPORTER"/>
    <property type="match status" value="1"/>
</dbReference>
<dbReference type="AlphaFoldDB" id="A0A921B1X8"/>
<evidence type="ECO:0000256" key="6">
    <source>
        <dbReference type="ARBA" id="ARBA00022989"/>
    </source>
</evidence>
<evidence type="ECO:0000313" key="11">
    <source>
        <dbReference type="Proteomes" id="UP000774947"/>
    </source>
</evidence>
<keyword evidence="7 8" id="KW-0472">Membrane</keyword>